<feature type="domain" description="WCX" evidence="2">
    <location>
        <begin position="265"/>
        <end position="345"/>
    </location>
</feature>
<evidence type="ECO:0000259" key="1">
    <source>
        <dbReference type="Pfam" id="PF13280"/>
    </source>
</evidence>
<name>A0AAU7Y5L0_9PSED</name>
<gene>
    <name evidence="3" type="ORF">ABS648_07655</name>
</gene>
<sequence length="351" mass="39568">MPAKTPRPNAAVTLERRNRLLAEIASTGKAGIDTASLHEQLLREGTISLRTVQRDLELLAADGAIASDHNHAQPRWRLAKGARLPAARAQAKPLDSHELKSARVALSIVTLYEQASHLLHRAALDDLREQYLRSREVLDKFQRHEGRWLGKVVSGSQQLQLRQAPIDETVLRDIQLALLEGYQLEALYHSRRSATEQRMTLNPLGLSYRDSSIYLICTKVDEVKVRALPLQRFRSVTPKRSRSIQSPPGFDLQTHARQETLVSPEPIPLKLRINAALRERLDSTETPLAEPQHLSPLGDGWWLLECEMAHTRELQWWILAHGATVEVLEPPVLRQAIAQCAREMAGFYATP</sequence>
<dbReference type="PANTHER" id="PTHR34580">
    <property type="match status" value="1"/>
</dbReference>
<dbReference type="EMBL" id="CP158373">
    <property type="protein sequence ID" value="XBY65631.1"/>
    <property type="molecule type" value="Genomic_DNA"/>
</dbReference>
<dbReference type="InterPro" id="IPR026881">
    <property type="entry name" value="WYL_dom"/>
</dbReference>
<dbReference type="InterPro" id="IPR051534">
    <property type="entry name" value="CBASS_pafABC_assoc_protein"/>
</dbReference>
<dbReference type="PANTHER" id="PTHR34580:SF1">
    <property type="entry name" value="PROTEIN PAFC"/>
    <property type="match status" value="1"/>
</dbReference>
<evidence type="ECO:0000313" key="3">
    <source>
        <dbReference type="EMBL" id="XBY65631.1"/>
    </source>
</evidence>
<reference evidence="3" key="1">
    <citation type="submission" date="2023-08" db="EMBL/GenBank/DDBJ databases">
        <title>Increased levels of nutrients transform a symbiont into a lethal pathobiont.</title>
        <authorList>
            <person name="Lachnit T."/>
            <person name="Ulrich L."/>
            <person name="Willmer F.M."/>
            <person name="Hasenbein T."/>
            <person name="Steiner L.X."/>
            <person name="Wolters M."/>
            <person name="Herbst E.M."/>
            <person name="Deines P."/>
        </authorList>
    </citation>
    <scope>NUCLEOTIDE SEQUENCE</scope>
    <source>
        <strain evidence="3">T3</strain>
    </source>
</reference>
<proteinExistence type="predicted"/>
<feature type="domain" description="WYL" evidence="1">
    <location>
        <begin position="170"/>
        <end position="237"/>
    </location>
</feature>
<protein>
    <submittedName>
        <fullName evidence="3">WYL domain-containing protein</fullName>
    </submittedName>
</protein>
<dbReference type="PROSITE" id="PS52050">
    <property type="entry name" value="WYL"/>
    <property type="match status" value="1"/>
</dbReference>
<dbReference type="Pfam" id="PF13280">
    <property type="entry name" value="WYL"/>
    <property type="match status" value="1"/>
</dbReference>
<dbReference type="Pfam" id="PF25583">
    <property type="entry name" value="WCX"/>
    <property type="match status" value="1"/>
</dbReference>
<accession>A0AAU7Y5L0</accession>
<organism evidence="3">
    <name type="scientific">Pseudomonas solani</name>
    <dbReference type="NCBI Taxonomy" id="2731552"/>
    <lineage>
        <taxon>Bacteria</taxon>
        <taxon>Pseudomonadati</taxon>
        <taxon>Pseudomonadota</taxon>
        <taxon>Gammaproteobacteria</taxon>
        <taxon>Pseudomonadales</taxon>
        <taxon>Pseudomonadaceae</taxon>
        <taxon>Pseudomonas</taxon>
    </lineage>
</organism>
<dbReference type="InterPro" id="IPR057727">
    <property type="entry name" value="WCX_dom"/>
</dbReference>
<dbReference type="RefSeq" id="WP_350447972.1">
    <property type="nucleotide sequence ID" value="NZ_CP158373.1"/>
</dbReference>
<dbReference type="AlphaFoldDB" id="A0AAU7Y5L0"/>
<evidence type="ECO:0000259" key="2">
    <source>
        <dbReference type="Pfam" id="PF25583"/>
    </source>
</evidence>